<dbReference type="AlphaFoldDB" id="A0A0E9SAZ2"/>
<proteinExistence type="predicted"/>
<organism evidence="1">
    <name type="scientific">Anguilla anguilla</name>
    <name type="common">European freshwater eel</name>
    <name type="synonym">Muraena anguilla</name>
    <dbReference type="NCBI Taxonomy" id="7936"/>
    <lineage>
        <taxon>Eukaryota</taxon>
        <taxon>Metazoa</taxon>
        <taxon>Chordata</taxon>
        <taxon>Craniata</taxon>
        <taxon>Vertebrata</taxon>
        <taxon>Euteleostomi</taxon>
        <taxon>Actinopterygii</taxon>
        <taxon>Neopterygii</taxon>
        <taxon>Teleostei</taxon>
        <taxon>Anguilliformes</taxon>
        <taxon>Anguillidae</taxon>
        <taxon>Anguilla</taxon>
    </lineage>
</organism>
<protein>
    <submittedName>
        <fullName evidence="1">Uncharacterized protein</fullName>
    </submittedName>
</protein>
<evidence type="ECO:0000313" key="1">
    <source>
        <dbReference type="EMBL" id="JAH38436.1"/>
    </source>
</evidence>
<dbReference type="EMBL" id="GBXM01070141">
    <property type="protein sequence ID" value="JAH38436.1"/>
    <property type="molecule type" value="Transcribed_RNA"/>
</dbReference>
<reference evidence="1" key="1">
    <citation type="submission" date="2014-11" db="EMBL/GenBank/DDBJ databases">
        <authorList>
            <person name="Amaro Gonzalez C."/>
        </authorList>
    </citation>
    <scope>NUCLEOTIDE SEQUENCE</scope>
</reference>
<accession>A0A0E9SAZ2</accession>
<sequence length="30" mass="3586">MSIGAFFTMRMWLISRYHCTCVSLIDIRMC</sequence>
<name>A0A0E9SAZ2_ANGAN</name>
<reference evidence="1" key="2">
    <citation type="journal article" date="2015" name="Fish Shellfish Immunol.">
        <title>Early steps in the European eel (Anguilla anguilla)-Vibrio vulnificus interaction in the gills: Role of the RtxA13 toxin.</title>
        <authorList>
            <person name="Callol A."/>
            <person name="Pajuelo D."/>
            <person name="Ebbesson L."/>
            <person name="Teles M."/>
            <person name="MacKenzie S."/>
            <person name="Amaro C."/>
        </authorList>
    </citation>
    <scope>NUCLEOTIDE SEQUENCE</scope>
</reference>